<keyword evidence="1" id="KW-0588">Pheromone</keyword>
<dbReference type="GO" id="GO:0005576">
    <property type="term" value="C:extracellular region"/>
    <property type="evidence" value="ECO:0007669"/>
    <property type="project" value="UniProtKB-UniRule"/>
</dbReference>
<evidence type="ECO:0000256" key="2">
    <source>
        <dbReference type="SAM" id="SignalP"/>
    </source>
</evidence>
<dbReference type="InterPro" id="IPR016326">
    <property type="entry name" value="Mating_factor_a"/>
</dbReference>
<dbReference type="InterPro" id="IPR006742">
    <property type="entry name" value="Mating_factor_alpha_C"/>
</dbReference>
<dbReference type="AlphaFoldDB" id="Q874L5"/>
<dbReference type="GO" id="GO:0007618">
    <property type="term" value="P:mating"/>
    <property type="evidence" value="ECO:0007669"/>
    <property type="project" value="UniProtKB-UniRule"/>
</dbReference>
<dbReference type="PhylomeDB" id="Q874L5"/>
<feature type="chain" id="PRO_5004300589" description="Mating factor alpha" evidence="2">
    <location>
        <begin position="20"/>
        <end position="168"/>
    </location>
</feature>
<dbReference type="GO" id="GO:0000772">
    <property type="term" value="F:mating pheromone activity"/>
    <property type="evidence" value="ECO:0007669"/>
    <property type="project" value="InterPro"/>
</dbReference>
<evidence type="ECO:0000313" key="4">
    <source>
        <dbReference type="EMBL" id="AAO25615.1"/>
    </source>
</evidence>
<dbReference type="PIRSF" id="PIRSF001866">
    <property type="entry name" value="Mating_factor_alpha"/>
    <property type="match status" value="1"/>
</dbReference>
<accession>Q874L5</accession>
<feature type="signal peptide" evidence="2">
    <location>
        <begin position="1"/>
        <end position="19"/>
    </location>
</feature>
<dbReference type="EMBL" id="AY181250">
    <property type="protein sequence ID" value="AAO25615.1"/>
    <property type="molecule type" value="Genomic_DNA"/>
</dbReference>
<organism evidence="4">
    <name type="scientific">Nakaseomyces delphensis</name>
    <name type="common">Yeast</name>
    <name type="synonym">Kluyveromyces delphensis</name>
    <dbReference type="NCBI Taxonomy" id="51657"/>
    <lineage>
        <taxon>Eukaryota</taxon>
        <taxon>Fungi</taxon>
        <taxon>Dikarya</taxon>
        <taxon>Ascomycota</taxon>
        <taxon>Saccharomycotina</taxon>
        <taxon>Saccharomycetes</taxon>
        <taxon>Saccharomycetales</taxon>
        <taxon>Saccharomycetaceae</taxon>
        <taxon>Nakaseomyces</taxon>
    </lineage>
</organism>
<keyword evidence="2" id="KW-0732">Signal</keyword>
<proteinExistence type="predicted"/>
<protein>
    <recommendedName>
        <fullName evidence="1">Mating factor alpha</fullName>
    </recommendedName>
</protein>
<evidence type="ECO:0000259" key="3">
    <source>
        <dbReference type="Pfam" id="PF05436"/>
    </source>
</evidence>
<feature type="domain" description="Mating factor alpha precursor N-terminal" evidence="3">
    <location>
        <begin position="1"/>
        <end position="85"/>
    </location>
</feature>
<dbReference type="InterPro" id="IPR008675">
    <property type="entry name" value="Mating_factor_alpha_N"/>
</dbReference>
<dbReference type="GO" id="GO:0000750">
    <property type="term" value="P:pheromone-dependent signal transduction involved in conjugation with cellular fusion"/>
    <property type="evidence" value="ECO:0007669"/>
    <property type="project" value="UniProtKB-UniRule"/>
</dbReference>
<evidence type="ECO:0000256" key="1">
    <source>
        <dbReference type="PIRNR" id="PIRNR001866"/>
    </source>
</evidence>
<name>Q874L5_NAKDE</name>
<reference evidence="4" key="1">
    <citation type="journal article" date="2003" name="Genome Biol.">
        <title>Evidence from comparative genomics for a complete sexual cycle in the 'asexual' pathogenic yeast Candida glabrata.</title>
        <authorList>
            <person name="Wong S."/>
            <person name="Fares M.A."/>
            <person name="Zimmermann W."/>
            <person name="Butler G."/>
            <person name="Wolfe K.H."/>
        </authorList>
    </citation>
    <scope>NUCLEOTIDE SEQUENCE</scope>
    <source>
        <strain evidence="4">CBS 2170</strain>
    </source>
</reference>
<dbReference type="Pfam" id="PF04648">
    <property type="entry name" value="MF_alpha"/>
    <property type="match status" value="4"/>
</dbReference>
<sequence>MKFSKILIAAASILTAVQAAPVENVDDSAQVPEEAIIGYIDFEGASDVAILPFSNSTDSGLMFVNTTIYNEATTAVEGESVEKREAKWHWLSVRPGQPIYKREAEAEAKWHWLSVRPGQPIYKREAEAEAKWHWLSVRPGQPIYKREAEADAEARWHWLSVRPGQPIY</sequence>
<dbReference type="Pfam" id="PF05436">
    <property type="entry name" value="MF_alpha_N"/>
    <property type="match status" value="1"/>
</dbReference>
<gene>
    <name evidence="4" type="primary">MFalpha2</name>
</gene>